<organism evidence="4 5">
    <name type="scientific">Ceratocystis lukuohia</name>
    <dbReference type="NCBI Taxonomy" id="2019550"/>
    <lineage>
        <taxon>Eukaryota</taxon>
        <taxon>Fungi</taxon>
        <taxon>Dikarya</taxon>
        <taxon>Ascomycota</taxon>
        <taxon>Pezizomycotina</taxon>
        <taxon>Sordariomycetes</taxon>
        <taxon>Hypocreomycetidae</taxon>
        <taxon>Microascales</taxon>
        <taxon>Ceratocystidaceae</taxon>
        <taxon>Ceratocystis</taxon>
    </lineage>
</organism>
<evidence type="ECO:0000313" key="5">
    <source>
        <dbReference type="Proteomes" id="UP001610728"/>
    </source>
</evidence>
<protein>
    <submittedName>
        <fullName evidence="4">Retrovirus polyprotein</fullName>
    </submittedName>
</protein>
<feature type="compositionally biased region" description="Polar residues" evidence="2">
    <location>
        <begin position="1"/>
        <end position="19"/>
    </location>
</feature>
<comment type="caution">
    <text evidence="4">The sequence shown here is derived from an EMBL/GenBank/DDBJ whole genome shotgun (WGS) entry which is preliminary data.</text>
</comment>
<keyword evidence="5" id="KW-1185">Reference proteome</keyword>
<dbReference type="PANTHER" id="PTHR37984">
    <property type="entry name" value="PROTEIN CBG26694"/>
    <property type="match status" value="1"/>
</dbReference>
<dbReference type="EMBL" id="JABSNW010000001">
    <property type="protein sequence ID" value="KAL2892023.1"/>
    <property type="molecule type" value="Genomic_DNA"/>
</dbReference>
<evidence type="ECO:0000259" key="3">
    <source>
        <dbReference type="PROSITE" id="PS50994"/>
    </source>
</evidence>
<dbReference type="InterPro" id="IPR012337">
    <property type="entry name" value="RNaseH-like_sf"/>
</dbReference>
<dbReference type="SUPFAM" id="SSF53098">
    <property type="entry name" value="Ribonuclease H-like"/>
    <property type="match status" value="1"/>
</dbReference>
<feature type="region of interest" description="Disordered" evidence="2">
    <location>
        <begin position="499"/>
        <end position="519"/>
    </location>
</feature>
<name>A0ABR4MUS5_9PEZI</name>
<dbReference type="Proteomes" id="UP001610728">
    <property type="component" value="Unassembled WGS sequence"/>
</dbReference>
<feature type="region of interest" description="Disordered" evidence="2">
    <location>
        <begin position="68"/>
        <end position="96"/>
    </location>
</feature>
<proteinExistence type="predicted"/>
<evidence type="ECO:0000313" key="4">
    <source>
        <dbReference type="EMBL" id="KAL2892023.1"/>
    </source>
</evidence>
<dbReference type="InterPro" id="IPR036397">
    <property type="entry name" value="RNaseH_sf"/>
</dbReference>
<dbReference type="Gene3D" id="3.30.420.10">
    <property type="entry name" value="Ribonuclease H-like superfamily/Ribonuclease H"/>
    <property type="match status" value="1"/>
</dbReference>
<evidence type="ECO:0000256" key="2">
    <source>
        <dbReference type="SAM" id="MobiDB-lite"/>
    </source>
</evidence>
<reference evidence="4 5" key="1">
    <citation type="submission" date="2020-05" db="EMBL/GenBank/DDBJ databases">
        <title>Ceratocystis lukuohia genome.</title>
        <authorList>
            <person name="Harrington T.C."/>
            <person name="Kim K."/>
            <person name="Mayers C.G."/>
        </authorList>
    </citation>
    <scope>NUCLEOTIDE SEQUENCE [LARGE SCALE GENOMIC DNA]</scope>
    <source>
        <strain evidence="4 5">C4212</strain>
    </source>
</reference>
<feature type="region of interest" description="Disordered" evidence="2">
    <location>
        <begin position="1"/>
        <end position="25"/>
    </location>
</feature>
<accession>A0ABR4MUS5</accession>
<dbReference type="PANTHER" id="PTHR37984:SF15">
    <property type="entry name" value="INTEGRASE CATALYTIC DOMAIN-CONTAINING PROTEIN"/>
    <property type="match status" value="1"/>
</dbReference>
<gene>
    <name evidence="4" type="ORF">HOO65_011381</name>
</gene>
<sequence>MGNSQTMANNQPMEYNTMDNGPHPVENKYPTMEQMAQETAMMRQILNEIQSLLTAGHRNTPEELHLPVPQQVPQQAPRQTPQRRPQPSDIEKFDGSNASLLPTFLLDLTGKLERDGEALGGARGCLRYAFGQLSGDAYTRAAALLPSFLEMPENEGLDAFFEYLRSNYKDSSLMTSATAKISNLQIGKKGVPQHVAEYERLLVDAGAYTWPDTAKIAFLRQSLSAEIVLEMGNRSPNESYITFKDNLLQTGELISYVHTLMSNQPSFSPRTKPLNSRHPNEMDWAPTRASSLAQTKKQRALWVTKEELQKRRQDNLCIRCGTNMHKIAQFPLADIETETVIKIVITHVYAHHGTPTWIVSDRGQQWVSEMWKRLCEVLGIERKLSTAYHPQTDGGTERANQEVLFYLRTRIAMDQEDWPEWIPLAQLSLNNRPQPRRHGVSPFFLVHGYNIVPVQTEGMDKSAEGGRMAKVEEVVIKLGELNEWAQVVAAEIQQNMEVQANRHRSPAPIFKPGDETMHG</sequence>
<dbReference type="GeneID" id="98115626"/>
<dbReference type="InterPro" id="IPR001584">
    <property type="entry name" value="Integrase_cat-core"/>
</dbReference>
<evidence type="ECO:0000256" key="1">
    <source>
        <dbReference type="ARBA" id="ARBA00022884"/>
    </source>
</evidence>
<feature type="domain" description="Integrase catalytic" evidence="3">
    <location>
        <begin position="269"/>
        <end position="450"/>
    </location>
</feature>
<keyword evidence="1" id="KW-0694">RNA-binding</keyword>
<dbReference type="InterPro" id="IPR050951">
    <property type="entry name" value="Retrovirus_Pol_polyprotein"/>
</dbReference>
<dbReference type="RefSeq" id="XP_070863202.1">
    <property type="nucleotide sequence ID" value="XM_071005680.1"/>
</dbReference>
<feature type="compositionally biased region" description="Low complexity" evidence="2">
    <location>
        <begin position="68"/>
        <end position="87"/>
    </location>
</feature>
<dbReference type="PROSITE" id="PS50994">
    <property type="entry name" value="INTEGRASE"/>
    <property type="match status" value="1"/>
</dbReference>